<accession>A0A1U7HKR7</accession>
<feature type="coiled-coil region" evidence="1">
    <location>
        <begin position="39"/>
        <end position="66"/>
    </location>
</feature>
<dbReference type="GO" id="GO:0046906">
    <property type="term" value="F:tetrapyrrole binding"/>
    <property type="evidence" value="ECO:0007669"/>
    <property type="project" value="TreeGrafter"/>
</dbReference>
<comment type="caution">
    <text evidence="3">The sequence shown here is derived from an EMBL/GenBank/DDBJ whole genome shotgun (WGS) entry which is preliminary data.</text>
</comment>
<name>A0A1U7HKR7_9CYAN</name>
<feature type="domain" description="GUN4-like" evidence="2">
    <location>
        <begin position="94"/>
        <end position="218"/>
    </location>
</feature>
<dbReference type="SUPFAM" id="SSF140869">
    <property type="entry name" value="GUN4-like"/>
    <property type="match status" value="1"/>
</dbReference>
<proteinExistence type="predicted"/>
<dbReference type="PANTHER" id="PTHR34800:SF1">
    <property type="entry name" value="TETRAPYRROLE-BINDING PROTEIN, CHLOROPLASTIC"/>
    <property type="match status" value="1"/>
</dbReference>
<dbReference type="CDD" id="cd16383">
    <property type="entry name" value="GUN4"/>
    <property type="match status" value="1"/>
</dbReference>
<dbReference type="InterPro" id="IPR008629">
    <property type="entry name" value="GUN4-like"/>
</dbReference>
<evidence type="ECO:0000313" key="3">
    <source>
        <dbReference type="EMBL" id="OKH24182.1"/>
    </source>
</evidence>
<dbReference type="Proteomes" id="UP000186868">
    <property type="component" value="Unassembled WGS sequence"/>
</dbReference>
<keyword evidence="4" id="KW-1185">Reference proteome</keyword>
<gene>
    <name evidence="3" type="ORF">NIES593_08480</name>
</gene>
<dbReference type="STRING" id="1921803.NIES593_08480"/>
<dbReference type="AlphaFoldDB" id="A0A1U7HKR7"/>
<dbReference type="EMBL" id="MRCB01000007">
    <property type="protein sequence ID" value="OKH24182.1"/>
    <property type="molecule type" value="Genomic_DNA"/>
</dbReference>
<evidence type="ECO:0000259" key="2">
    <source>
        <dbReference type="Pfam" id="PF05419"/>
    </source>
</evidence>
<dbReference type="Gene3D" id="1.25.40.620">
    <property type="match status" value="1"/>
</dbReference>
<evidence type="ECO:0000256" key="1">
    <source>
        <dbReference type="SAM" id="Coils"/>
    </source>
</evidence>
<keyword evidence="1" id="KW-0175">Coiled coil</keyword>
<reference evidence="3 4" key="1">
    <citation type="submission" date="2016-11" db="EMBL/GenBank/DDBJ databases">
        <title>Draft Genome Sequences of Nine Cyanobacterial Strains from Diverse Habitats.</title>
        <authorList>
            <person name="Zhu T."/>
            <person name="Hou S."/>
            <person name="Lu X."/>
            <person name="Hess W.R."/>
        </authorList>
    </citation>
    <scope>NUCLEOTIDE SEQUENCE [LARGE SCALE GENOMIC DNA]</scope>
    <source>
        <strain evidence="3 4">NIES-593</strain>
    </source>
</reference>
<dbReference type="Gene3D" id="1.10.10.1770">
    <property type="entry name" value="Gun4-like"/>
    <property type="match status" value="1"/>
</dbReference>
<sequence>MPLTEIPEVLLKQERVRTTWAREWWTRSQSQLWKVQSKLEKTNQEVEYLRVEVAKLQQERLQLMNRLSEFYAHPFWEKKVKVEPTLEGKLTKIETVDLTRLKDLLAQKQWQEADRETAVLLLRVCDRHQEGWLRITDLENFPAWDLHNIDRLWTRYSNGHFGLSVQQSLWQEVGGTLDASYEIWCQFCDRVGWYNQGTWVAYERLDFSLNAPPGHLPAAYWEIGLGAERLYYWWWLTPVILFSRFDNCQSL</sequence>
<dbReference type="InterPro" id="IPR037215">
    <property type="entry name" value="GUN4-like_sf"/>
</dbReference>
<dbReference type="PANTHER" id="PTHR34800">
    <property type="entry name" value="TETRAPYRROLE-BINDING PROTEIN, CHLOROPLASTIC"/>
    <property type="match status" value="1"/>
</dbReference>
<protein>
    <recommendedName>
        <fullName evidence="2">GUN4-like domain-containing protein</fullName>
    </recommendedName>
</protein>
<organism evidence="3 4">
    <name type="scientific">Hydrococcus rivularis NIES-593</name>
    <dbReference type="NCBI Taxonomy" id="1921803"/>
    <lineage>
        <taxon>Bacteria</taxon>
        <taxon>Bacillati</taxon>
        <taxon>Cyanobacteriota</taxon>
        <taxon>Cyanophyceae</taxon>
        <taxon>Pleurocapsales</taxon>
        <taxon>Hydrococcaceae</taxon>
        <taxon>Hydrococcus</taxon>
    </lineage>
</organism>
<evidence type="ECO:0000313" key="4">
    <source>
        <dbReference type="Proteomes" id="UP000186868"/>
    </source>
</evidence>
<dbReference type="Pfam" id="PF05419">
    <property type="entry name" value="GUN4"/>
    <property type="match status" value="1"/>
</dbReference>